<dbReference type="PANTHER" id="PTHR23407:SF1">
    <property type="entry name" value="5-FORMYLTETRAHYDROFOLATE CYCLO-LIGASE"/>
    <property type="match status" value="1"/>
</dbReference>
<evidence type="ECO:0000313" key="8">
    <source>
        <dbReference type="Proteomes" id="UP000184240"/>
    </source>
</evidence>
<keyword evidence="3 4" id="KW-0067">ATP-binding</keyword>
<dbReference type="PIRSF" id="PIRSF006806">
    <property type="entry name" value="FTHF_cligase"/>
    <property type="match status" value="1"/>
</dbReference>
<dbReference type="GO" id="GO:0005524">
    <property type="term" value="F:ATP binding"/>
    <property type="evidence" value="ECO:0007669"/>
    <property type="project" value="UniProtKB-KW"/>
</dbReference>
<dbReference type="InterPro" id="IPR037171">
    <property type="entry name" value="NagB/RpiA_transferase-like"/>
</dbReference>
<proteinExistence type="inferred from homology"/>
<dbReference type="Proteomes" id="UP000184240">
    <property type="component" value="Unassembled WGS sequence"/>
</dbReference>
<dbReference type="InterPro" id="IPR002698">
    <property type="entry name" value="FTHF_cligase"/>
</dbReference>
<reference evidence="7" key="2">
    <citation type="submission" date="2016-11" db="EMBL/GenBank/DDBJ databases">
        <authorList>
            <person name="Jaros S."/>
            <person name="Januszkiewicz K."/>
            <person name="Wedrychowicz H."/>
        </authorList>
    </citation>
    <scope>NUCLEOTIDE SEQUENCE [LARGE SCALE GENOMIC DNA]</scope>
    <source>
        <strain evidence="7">DSM 19859</strain>
    </source>
</reference>
<evidence type="ECO:0000256" key="1">
    <source>
        <dbReference type="ARBA" id="ARBA00010638"/>
    </source>
</evidence>
<comment type="similarity">
    <text evidence="1 5">Belongs to the 5-formyltetrahydrofolate cyclo-ligase family.</text>
</comment>
<keyword evidence="5" id="KW-0460">Magnesium</keyword>
<evidence type="ECO:0000256" key="3">
    <source>
        <dbReference type="ARBA" id="ARBA00022840"/>
    </source>
</evidence>
<feature type="binding site" evidence="4">
    <location>
        <position position="50"/>
    </location>
    <ligand>
        <name>substrate</name>
    </ligand>
</feature>
<evidence type="ECO:0000256" key="4">
    <source>
        <dbReference type="PIRSR" id="PIRSR006806-1"/>
    </source>
</evidence>
<keyword evidence="9" id="KW-1185">Reference proteome</keyword>
<dbReference type="PANTHER" id="PTHR23407">
    <property type="entry name" value="ATPASE INHIBITOR/5-FORMYLTETRAHYDROFOLATE CYCLO-LIGASE"/>
    <property type="match status" value="1"/>
</dbReference>
<dbReference type="EMBL" id="FQXT01000002">
    <property type="protein sequence ID" value="SHH83766.1"/>
    <property type="molecule type" value="Genomic_DNA"/>
</dbReference>
<name>A0A1M5W8F3_9FLAO</name>
<organism evidence="7 8">
    <name type="scientific">Leeuwenhoekiella palythoae</name>
    <dbReference type="NCBI Taxonomy" id="573501"/>
    <lineage>
        <taxon>Bacteria</taxon>
        <taxon>Pseudomonadati</taxon>
        <taxon>Bacteroidota</taxon>
        <taxon>Flavobacteriia</taxon>
        <taxon>Flavobacteriales</taxon>
        <taxon>Flavobacteriaceae</taxon>
        <taxon>Leeuwenhoekiella</taxon>
    </lineage>
</organism>
<dbReference type="EC" id="6.3.3.2" evidence="5"/>
<evidence type="ECO:0000256" key="2">
    <source>
        <dbReference type="ARBA" id="ARBA00022741"/>
    </source>
</evidence>
<dbReference type="GO" id="GO:0035999">
    <property type="term" value="P:tetrahydrofolate interconversion"/>
    <property type="evidence" value="ECO:0007669"/>
    <property type="project" value="TreeGrafter"/>
</dbReference>
<dbReference type="Proteomes" id="UP000290037">
    <property type="component" value="Unassembled WGS sequence"/>
</dbReference>
<gene>
    <name evidence="6" type="ORF">DSM01_387</name>
    <name evidence="7" type="ORF">SAMN04487999_1094</name>
</gene>
<dbReference type="STRING" id="573501.SAMN04487999_1094"/>
<evidence type="ECO:0000313" key="6">
    <source>
        <dbReference type="EMBL" id="RXG31247.1"/>
    </source>
</evidence>
<evidence type="ECO:0000313" key="7">
    <source>
        <dbReference type="EMBL" id="SHH83766.1"/>
    </source>
</evidence>
<comment type="cofactor">
    <cofactor evidence="5">
        <name>Mg(2+)</name>
        <dbReference type="ChEBI" id="CHEBI:18420"/>
    </cofactor>
</comment>
<sequence length="186" mass="21371">MEKKELRAKYKQLREALTPVACDEKSLAIANKLLQMDIWGFETYHVFLTIEKLKEINTEYLLNILNGKDKNIVVSKSDFEASTMQHFLLTDNTTLKINSWGIPEPQNGFEVQPQQLDVVFIPLLAFDKQGNRLGYGKGFYDRFLASCKPDCLKIGLSFFEAEDALEFSGYDIPLTHCVTPNKTYRF</sequence>
<evidence type="ECO:0000313" key="9">
    <source>
        <dbReference type="Proteomes" id="UP000290037"/>
    </source>
</evidence>
<feature type="binding site" evidence="4">
    <location>
        <begin position="132"/>
        <end position="140"/>
    </location>
    <ligand>
        <name>ATP</name>
        <dbReference type="ChEBI" id="CHEBI:30616"/>
    </ligand>
</feature>
<dbReference type="OrthoDB" id="9801938at2"/>
<keyword evidence="2 4" id="KW-0547">Nucleotide-binding</keyword>
<protein>
    <recommendedName>
        <fullName evidence="5">5-formyltetrahydrofolate cyclo-ligase</fullName>
        <ecNumber evidence="5">6.3.3.2</ecNumber>
    </recommendedName>
</protein>
<comment type="catalytic activity">
    <reaction evidence="5">
        <text>(6S)-5-formyl-5,6,7,8-tetrahydrofolate + ATP = (6R)-5,10-methenyltetrahydrofolate + ADP + phosphate</text>
        <dbReference type="Rhea" id="RHEA:10488"/>
        <dbReference type="ChEBI" id="CHEBI:30616"/>
        <dbReference type="ChEBI" id="CHEBI:43474"/>
        <dbReference type="ChEBI" id="CHEBI:57455"/>
        <dbReference type="ChEBI" id="CHEBI:57457"/>
        <dbReference type="ChEBI" id="CHEBI:456216"/>
        <dbReference type="EC" id="6.3.3.2"/>
    </reaction>
</comment>
<dbReference type="SUPFAM" id="SSF100950">
    <property type="entry name" value="NagB/RpiA/CoA transferase-like"/>
    <property type="match status" value="1"/>
</dbReference>
<dbReference type="GO" id="GO:0009396">
    <property type="term" value="P:folic acid-containing compound biosynthetic process"/>
    <property type="evidence" value="ECO:0007669"/>
    <property type="project" value="TreeGrafter"/>
</dbReference>
<keyword evidence="5" id="KW-0479">Metal-binding</keyword>
<dbReference type="EMBL" id="QOVN01000001">
    <property type="protein sequence ID" value="RXG31247.1"/>
    <property type="molecule type" value="Genomic_DNA"/>
</dbReference>
<dbReference type="Pfam" id="PF01812">
    <property type="entry name" value="5-FTHF_cyc-lig"/>
    <property type="match status" value="1"/>
</dbReference>
<dbReference type="GO" id="GO:0030272">
    <property type="term" value="F:5-formyltetrahydrofolate cyclo-ligase activity"/>
    <property type="evidence" value="ECO:0007669"/>
    <property type="project" value="UniProtKB-EC"/>
</dbReference>
<reference evidence="8" key="1">
    <citation type="submission" date="2016-11" db="EMBL/GenBank/DDBJ databases">
        <authorList>
            <person name="Varghese N."/>
            <person name="Submissions S."/>
        </authorList>
    </citation>
    <scope>NUCLEOTIDE SEQUENCE [LARGE SCALE GENOMIC DNA]</scope>
    <source>
        <strain evidence="8">DSM 19859</strain>
    </source>
</reference>
<dbReference type="GO" id="GO:0046872">
    <property type="term" value="F:metal ion binding"/>
    <property type="evidence" value="ECO:0007669"/>
    <property type="project" value="UniProtKB-KW"/>
</dbReference>
<dbReference type="AlphaFoldDB" id="A0A1M5W8F3"/>
<dbReference type="InterPro" id="IPR024185">
    <property type="entry name" value="FTHF_cligase-like_sf"/>
</dbReference>
<reference evidence="6 9" key="3">
    <citation type="submission" date="2018-07" db="EMBL/GenBank/DDBJ databases">
        <title>Leeuwenhoekiella genomics.</title>
        <authorList>
            <person name="Tahon G."/>
            <person name="Willems A."/>
        </authorList>
    </citation>
    <scope>NUCLEOTIDE SEQUENCE [LARGE SCALE GENOMIC DNA]</scope>
    <source>
        <strain evidence="6 9">LMG 24856</strain>
    </source>
</reference>
<accession>A0A1M5W8F3</accession>
<dbReference type="NCBIfam" id="TIGR02727">
    <property type="entry name" value="MTHFS_bact"/>
    <property type="match status" value="1"/>
</dbReference>
<evidence type="ECO:0000256" key="5">
    <source>
        <dbReference type="RuleBase" id="RU361279"/>
    </source>
</evidence>
<keyword evidence="7" id="KW-0436">Ligase</keyword>
<dbReference type="Gene3D" id="3.40.50.10420">
    <property type="entry name" value="NagB/RpiA/CoA transferase-like"/>
    <property type="match status" value="1"/>
</dbReference>
<feature type="binding site" evidence="4">
    <location>
        <begin position="3"/>
        <end position="7"/>
    </location>
    <ligand>
        <name>ATP</name>
        <dbReference type="ChEBI" id="CHEBI:30616"/>
    </ligand>
</feature>
<feature type="binding site" evidence="4">
    <location>
        <position position="55"/>
    </location>
    <ligand>
        <name>substrate</name>
    </ligand>
</feature>
<dbReference type="RefSeq" id="WP_072981130.1">
    <property type="nucleotide sequence ID" value="NZ_FQXT01000002.1"/>
</dbReference>